<dbReference type="EnsemblPlants" id="QL08p006442:mrna">
    <property type="protein sequence ID" value="QL08p006442:mrna"/>
    <property type="gene ID" value="QL08p006442"/>
</dbReference>
<accession>A0A7N2M7W1</accession>
<dbReference type="Gramene" id="QL08p006442:mrna">
    <property type="protein sequence ID" value="QL08p006442:mrna"/>
    <property type="gene ID" value="QL08p006442"/>
</dbReference>
<evidence type="ECO:0000313" key="2">
    <source>
        <dbReference type="EnsemblPlants" id="QL08p006442:mrna"/>
    </source>
</evidence>
<dbReference type="EMBL" id="LRBV02000008">
    <property type="status" value="NOT_ANNOTATED_CDS"/>
    <property type="molecule type" value="Genomic_DNA"/>
</dbReference>
<feature type="region of interest" description="Disordered" evidence="1">
    <location>
        <begin position="1"/>
        <end position="31"/>
    </location>
</feature>
<dbReference type="Proteomes" id="UP000594261">
    <property type="component" value="Chromosome 8"/>
</dbReference>
<sequence length="212" mass="23144">MKLVVSSKSGVHEDGSRTKSVKVNHKAQVTAHGPARALNTVNPRDAMSEQLMDEVVNLDAPEVTHTGNEPYQSNQPPHRAIWKPPPWLILKVNSEDAIFREQNSLDVVLDMGGGLVLFWRSTIDVIVEGSGTNYIDTMFQEEDRAGIGVIIRECQGKGLAHMVGIIPLPLTVIELETLAILKTLQFDADLSLEDVTPEGVSEIAMNALNANS</sequence>
<organism evidence="2 3">
    <name type="scientific">Quercus lobata</name>
    <name type="common">Valley oak</name>
    <dbReference type="NCBI Taxonomy" id="97700"/>
    <lineage>
        <taxon>Eukaryota</taxon>
        <taxon>Viridiplantae</taxon>
        <taxon>Streptophyta</taxon>
        <taxon>Embryophyta</taxon>
        <taxon>Tracheophyta</taxon>
        <taxon>Spermatophyta</taxon>
        <taxon>Magnoliopsida</taxon>
        <taxon>eudicotyledons</taxon>
        <taxon>Gunneridae</taxon>
        <taxon>Pentapetalae</taxon>
        <taxon>rosids</taxon>
        <taxon>fabids</taxon>
        <taxon>Fagales</taxon>
        <taxon>Fagaceae</taxon>
        <taxon>Quercus</taxon>
    </lineage>
</organism>
<keyword evidence="3" id="KW-1185">Reference proteome</keyword>
<evidence type="ECO:0000256" key="1">
    <source>
        <dbReference type="SAM" id="MobiDB-lite"/>
    </source>
</evidence>
<reference evidence="2" key="2">
    <citation type="submission" date="2021-01" db="UniProtKB">
        <authorList>
            <consortium name="EnsemblPlants"/>
        </authorList>
    </citation>
    <scope>IDENTIFICATION</scope>
</reference>
<protein>
    <submittedName>
        <fullName evidence="2">Uncharacterized protein</fullName>
    </submittedName>
</protein>
<reference evidence="2 3" key="1">
    <citation type="journal article" date="2016" name="G3 (Bethesda)">
        <title>First Draft Assembly and Annotation of the Genome of a California Endemic Oak Quercus lobata Nee (Fagaceae).</title>
        <authorList>
            <person name="Sork V.L."/>
            <person name="Fitz-Gibbon S.T."/>
            <person name="Puiu D."/>
            <person name="Crepeau M."/>
            <person name="Gugger P.F."/>
            <person name="Sherman R."/>
            <person name="Stevens K."/>
            <person name="Langley C.H."/>
            <person name="Pellegrini M."/>
            <person name="Salzberg S.L."/>
        </authorList>
    </citation>
    <scope>NUCLEOTIDE SEQUENCE [LARGE SCALE GENOMIC DNA]</scope>
    <source>
        <strain evidence="2 3">cv. SW786</strain>
    </source>
</reference>
<dbReference type="AlphaFoldDB" id="A0A7N2M7W1"/>
<proteinExistence type="predicted"/>
<evidence type="ECO:0000313" key="3">
    <source>
        <dbReference type="Proteomes" id="UP000594261"/>
    </source>
</evidence>
<dbReference type="InParanoid" id="A0A7N2M7W1"/>
<name>A0A7N2M7W1_QUELO</name>